<gene>
    <name evidence="2" type="ORF">KOF26_02505</name>
</gene>
<organism evidence="2 3">
    <name type="scientific">Sphingomonas quercus</name>
    <dbReference type="NCBI Taxonomy" id="2842451"/>
    <lineage>
        <taxon>Bacteria</taxon>
        <taxon>Pseudomonadati</taxon>
        <taxon>Pseudomonadota</taxon>
        <taxon>Alphaproteobacteria</taxon>
        <taxon>Sphingomonadales</taxon>
        <taxon>Sphingomonadaceae</taxon>
        <taxon>Sphingomonas</taxon>
    </lineage>
</organism>
<keyword evidence="1" id="KW-0732">Signal</keyword>
<dbReference type="Pfam" id="PF01963">
    <property type="entry name" value="TraB_PrgY_gumN"/>
    <property type="match status" value="1"/>
</dbReference>
<name>A0ABS6BEI4_9SPHN</name>
<dbReference type="Proteomes" id="UP000776276">
    <property type="component" value="Unassembled WGS sequence"/>
</dbReference>
<protein>
    <submittedName>
        <fullName evidence="2">TraB/GumN family protein</fullName>
    </submittedName>
</protein>
<accession>A0ABS6BEI4</accession>
<comment type="caution">
    <text evidence="2">The sequence shown here is derived from an EMBL/GenBank/DDBJ whole genome shotgun (WGS) entry which is preliminary data.</text>
</comment>
<dbReference type="EMBL" id="JAHKRT010000001">
    <property type="protein sequence ID" value="MBU3076724.1"/>
    <property type="molecule type" value="Genomic_DNA"/>
</dbReference>
<keyword evidence="3" id="KW-1185">Reference proteome</keyword>
<evidence type="ECO:0000313" key="2">
    <source>
        <dbReference type="EMBL" id="MBU3076724.1"/>
    </source>
</evidence>
<reference evidence="2 3" key="1">
    <citation type="submission" date="2021-06" db="EMBL/GenBank/DDBJ databases">
        <title>Sphingomonas sp. XMGL2, whole genome shotgun sequencing project.</title>
        <authorList>
            <person name="Zhao G."/>
            <person name="Shen L."/>
        </authorList>
    </citation>
    <scope>NUCLEOTIDE SEQUENCE [LARGE SCALE GENOMIC DNA]</scope>
    <source>
        <strain evidence="2 3">XMGL2</strain>
    </source>
</reference>
<dbReference type="InterPro" id="IPR002816">
    <property type="entry name" value="TraB/PrgY/GumN_fam"/>
</dbReference>
<dbReference type="CDD" id="cd14789">
    <property type="entry name" value="Tiki"/>
    <property type="match status" value="1"/>
</dbReference>
<evidence type="ECO:0000256" key="1">
    <source>
        <dbReference type="SAM" id="SignalP"/>
    </source>
</evidence>
<dbReference type="PANTHER" id="PTHR40590:SF1">
    <property type="entry name" value="CYTOPLASMIC PROTEIN"/>
    <property type="match status" value="1"/>
</dbReference>
<sequence length="301" mass="32611">MTRKALSPLLRRGRGLFAVLAALALSGPSPPPAARPALWRVADADTTIYLFGTFHALPPGYAWEDATLKQAFTRADRLIIETIVGDPQAMGALLFRLGTPATPLPPLLDRVPAGKRAEFAEIVKRSGLPVAMLDRLETWAAAFLLVQPMMADLGITGSEGVEEKLKAAFEANSRPIGELETVEEQLGYIDGLAEADQRAFLESFIEQASDMRAEFAAMLAAWARGDERAIADTFDKELKESPGLHQALLVRRNAHWANEIKARLDDTPGTILVAVGAGHLAGPDSVQEMLEQRGLVVTRVQ</sequence>
<dbReference type="InterPro" id="IPR047111">
    <property type="entry name" value="YbaP-like"/>
</dbReference>
<evidence type="ECO:0000313" key="3">
    <source>
        <dbReference type="Proteomes" id="UP000776276"/>
    </source>
</evidence>
<dbReference type="PANTHER" id="PTHR40590">
    <property type="entry name" value="CYTOPLASMIC PROTEIN-RELATED"/>
    <property type="match status" value="1"/>
</dbReference>
<feature type="chain" id="PRO_5045600159" evidence="1">
    <location>
        <begin position="34"/>
        <end position="301"/>
    </location>
</feature>
<feature type="signal peptide" evidence="1">
    <location>
        <begin position="1"/>
        <end position="33"/>
    </location>
</feature>
<proteinExistence type="predicted"/>